<keyword evidence="2" id="KW-1185">Reference proteome</keyword>
<dbReference type="OrthoDB" id="714053at2"/>
<dbReference type="Proteomes" id="UP000256769">
    <property type="component" value="Unassembled WGS sequence"/>
</dbReference>
<evidence type="ECO:0000313" key="1">
    <source>
        <dbReference type="EMBL" id="REC67440.1"/>
    </source>
</evidence>
<organism evidence="1 2">
    <name type="scientific">Chryseobacterium flavum</name>
    <dbReference type="NCBI Taxonomy" id="415851"/>
    <lineage>
        <taxon>Bacteria</taxon>
        <taxon>Pseudomonadati</taxon>
        <taxon>Bacteroidota</taxon>
        <taxon>Flavobacteriia</taxon>
        <taxon>Flavobacteriales</taxon>
        <taxon>Weeksellaceae</taxon>
        <taxon>Chryseobacterium group</taxon>
        <taxon>Chryseobacterium</taxon>
    </lineage>
</organism>
<name>A0A3D9CNW3_9FLAO</name>
<proteinExistence type="predicted"/>
<dbReference type="EMBL" id="QNUE01000005">
    <property type="protein sequence ID" value="REC67440.1"/>
    <property type="molecule type" value="Genomic_DNA"/>
</dbReference>
<dbReference type="AlphaFoldDB" id="A0A3D9CNW3"/>
<reference evidence="1 2" key="1">
    <citation type="journal article" date="2007" name="Int. J. Syst. Evol. Microbiol.">
        <title>Chryseobacterium flavum sp. nov., isolated from polluted soil.</title>
        <authorList>
            <person name="Zhou Y."/>
            <person name="Dong J."/>
            <person name="Wang X."/>
            <person name="Huang X."/>
            <person name="Zhang K.Y."/>
            <person name="Zhang Y.Q."/>
            <person name="Guo Y.F."/>
            <person name="Lai R."/>
            <person name="Li W.J."/>
        </authorList>
    </citation>
    <scope>NUCLEOTIDE SEQUENCE [LARGE SCALE GENOMIC DNA]</scope>
    <source>
        <strain evidence="1 2">KCTC 12877</strain>
    </source>
</reference>
<gene>
    <name evidence="1" type="ORF">DRF59_07295</name>
</gene>
<evidence type="ECO:0000313" key="2">
    <source>
        <dbReference type="Proteomes" id="UP000256769"/>
    </source>
</evidence>
<accession>A0A3D9CNW3</accession>
<protein>
    <submittedName>
        <fullName evidence="1">Uncharacterized protein</fullName>
    </submittedName>
</protein>
<sequence>MIMTILDNENFMLPKEECKAATDQWSLHLSNFSELKRLIPANYIFEIRKAHLDWMRANSGYQEFCAAAGVYKDRLILILYPMDQNGYKKEMAEYPCCVLCPLENDLSLQEIQQYTIVKNAILSKDLQRVDKNADMSFPISSKPVLEQDKAVEAIERWRNEGMDWFYRECTDYKGARIFTKFYVPTEDLCLSNKGLTKIVCSFGLRYNEIYERMLVTLIFISFLENLENTGSSALTVANTYDWAKPCPPICRIPGVE</sequence>
<comment type="caution">
    <text evidence="1">The sequence shown here is derived from an EMBL/GenBank/DDBJ whole genome shotgun (WGS) entry which is preliminary data.</text>
</comment>